<proteinExistence type="predicted"/>
<gene>
    <name evidence="2" type="ORF">HYFRA_00011366</name>
</gene>
<sequence length="213" mass="23838">MEKDRENSIFEGGEEQQAKRAQHDPMPNRPSTISDSISSSEKEKHDDEESHSNLRGVERLLGREDSISREQPEIDRSNEDGQPEDRQVEGVSLHQSEAIRQYTPEIQLEEIAHRNPSQQPVQSYYEPQHTPGTQQPPIESNPLHQRSSSPQGQDDKNIEPPQQEIEFFFVSGPGYINALGARGWENGAGSRHGDGTGNVGGIRKDMYSAKASL</sequence>
<dbReference type="OrthoDB" id="10446089at2759"/>
<accession>A0A9N9L0J2</accession>
<feature type="compositionally biased region" description="Polar residues" evidence="1">
    <location>
        <begin position="130"/>
        <end position="152"/>
    </location>
</feature>
<evidence type="ECO:0000256" key="1">
    <source>
        <dbReference type="SAM" id="MobiDB-lite"/>
    </source>
</evidence>
<evidence type="ECO:0000313" key="2">
    <source>
        <dbReference type="EMBL" id="CAG8955382.1"/>
    </source>
</evidence>
<keyword evidence="3" id="KW-1185">Reference proteome</keyword>
<comment type="caution">
    <text evidence="2">The sequence shown here is derived from an EMBL/GenBank/DDBJ whole genome shotgun (WGS) entry which is preliminary data.</text>
</comment>
<feature type="region of interest" description="Disordered" evidence="1">
    <location>
        <begin position="1"/>
        <end position="166"/>
    </location>
</feature>
<name>A0A9N9L0J2_9HELO</name>
<protein>
    <submittedName>
        <fullName evidence="2">Uncharacterized protein</fullName>
    </submittedName>
</protein>
<organism evidence="2 3">
    <name type="scientific">Hymenoscyphus fraxineus</name>
    <dbReference type="NCBI Taxonomy" id="746836"/>
    <lineage>
        <taxon>Eukaryota</taxon>
        <taxon>Fungi</taxon>
        <taxon>Dikarya</taxon>
        <taxon>Ascomycota</taxon>
        <taxon>Pezizomycotina</taxon>
        <taxon>Leotiomycetes</taxon>
        <taxon>Helotiales</taxon>
        <taxon>Helotiaceae</taxon>
        <taxon>Hymenoscyphus</taxon>
    </lineage>
</organism>
<dbReference type="Proteomes" id="UP000696280">
    <property type="component" value="Unassembled WGS sequence"/>
</dbReference>
<evidence type="ECO:0000313" key="3">
    <source>
        <dbReference type="Proteomes" id="UP000696280"/>
    </source>
</evidence>
<dbReference type="EMBL" id="CAJVRL010000061">
    <property type="protein sequence ID" value="CAG8955382.1"/>
    <property type="molecule type" value="Genomic_DNA"/>
</dbReference>
<reference evidence="2" key="1">
    <citation type="submission" date="2021-07" db="EMBL/GenBank/DDBJ databases">
        <authorList>
            <person name="Durling M."/>
        </authorList>
    </citation>
    <scope>NUCLEOTIDE SEQUENCE</scope>
</reference>
<feature type="region of interest" description="Disordered" evidence="1">
    <location>
        <begin position="188"/>
        <end position="213"/>
    </location>
</feature>
<feature type="compositionally biased region" description="Basic and acidic residues" evidence="1">
    <location>
        <begin position="40"/>
        <end position="88"/>
    </location>
</feature>
<dbReference type="AlphaFoldDB" id="A0A9N9L0J2"/>